<dbReference type="OrthoDB" id="2148418at2759"/>
<dbReference type="GO" id="GO:0000922">
    <property type="term" value="C:spindle pole"/>
    <property type="evidence" value="ECO:0007669"/>
    <property type="project" value="TreeGrafter"/>
</dbReference>
<dbReference type="Pfam" id="PF00307">
    <property type="entry name" value="CH"/>
    <property type="match status" value="1"/>
</dbReference>
<keyword evidence="3" id="KW-0112">Calmodulin-binding</keyword>
<feature type="compositionally biased region" description="Pro residues" evidence="4">
    <location>
        <begin position="10"/>
        <end position="22"/>
    </location>
</feature>
<evidence type="ECO:0000256" key="4">
    <source>
        <dbReference type="SAM" id="MobiDB-lite"/>
    </source>
</evidence>
<feature type="region of interest" description="Disordered" evidence="4">
    <location>
        <begin position="1"/>
        <end position="87"/>
    </location>
</feature>
<protein>
    <recommendedName>
        <fullName evidence="5">Calponin-homology (CH) domain-containing protein</fullName>
    </recommendedName>
</protein>
<reference evidence="6" key="1">
    <citation type="submission" date="2017-07" db="EMBL/GenBank/DDBJ databases">
        <title>Taro Niue Genome Assembly and Annotation.</title>
        <authorList>
            <person name="Atibalentja N."/>
            <person name="Keating K."/>
            <person name="Fields C.J."/>
        </authorList>
    </citation>
    <scope>NUCLEOTIDE SEQUENCE</scope>
    <source>
        <strain evidence="6">Niue_2</strain>
        <tissue evidence="6">Leaf</tissue>
    </source>
</reference>
<dbReference type="GO" id="GO:0005516">
    <property type="term" value="F:calmodulin binding"/>
    <property type="evidence" value="ECO:0007669"/>
    <property type="project" value="UniProtKB-KW"/>
</dbReference>
<dbReference type="SUPFAM" id="SSF47576">
    <property type="entry name" value="Calponin-homology domain, CH-domain"/>
    <property type="match status" value="1"/>
</dbReference>
<proteinExistence type="predicted"/>
<evidence type="ECO:0000313" key="7">
    <source>
        <dbReference type="Proteomes" id="UP000652761"/>
    </source>
</evidence>
<dbReference type="GO" id="GO:0007051">
    <property type="term" value="P:spindle organization"/>
    <property type="evidence" value="ECO:0007669"/>
    <property type="project" value="TreeGrafter"/>
</dbReference>
<name>A0A843XEP8_COLES</name>
<organism evidence="6 7">
    <name type="scientific">Colocasia esculenta</name>
    <name type="common">Wild taro</name>
    <name type="synonym">Arum esculentum</name>
    <dbReference type="NCBI Taxonomy" id="4460"/>
    <lineage>
        <taxon>Eukaryota</taxon>
        <taxon>Viridiplantae</taxon>
        <taxon>Streptophyta</taxon>
        <taxon>Embryophyta</taxon>
        <taxon>Tracheophyta</taxon>
        <taxon>Spermatophyta</taxon>
        <taxon>Magnoliopsida</taxon>
        <taxon>Liliopsida</taxon>
        <taxon>Araceae</taxon>
        <taxon>Aroideae</taxon>
        <taxon>Colocasieae</taxon>
        <taxon>Colocasia</taxon>
    </lineage>
</organism>
<dbReference type="AlphaFoldDB" id="A0A843XEP8"/>
<dbReference type="GO" id="GO:0005737">
    <property type="term" value="C:cytoplasm"/>
    <property type="evidence" value="ECO:0007669"/>
    <property type="project" value="UniProtKB-SubCell"/>
</dbReference>
<dbReference type="InterPro" id="IPR051185">
    <property type="entry name" value="ASPM"/>
</dbReference>
<feature type="compositionally biased region" description="Low complexity" evidence="4">
    <location>
        <begin position="60"/>
        <end position="82"/>
    </location>
</feature>
<keyword evidence="7" id="KW-1185">Reference proteome</keyword>
<dbReference type="InterPro" id="IPR001715">
    <property type="entry name" value="CH_dom"/>
</dbReference>
<comment type="subcellular location">
    <subcellularLocation>
        <location evidence="1">Cytoplasm</location>
    </subcellularLocation>
</comment>
<dbReference type="PROSITE" id="PS50021">
    <property type="entry name" value="CH"/>
    <property type="match status" value="1"/>
</dbReference>
<evidence type="ECO:0000256" key="2">
    <source>
        <dbReference type="ARBA" id="ARBA00022490"/>
    </source>
</evidence>
<dbReference type="Proteomes" id="UP000652761">
    <property type="component" value="Unassembled WGS sequence"/>
</dbReference>
<dbReference type="SMART" id="SM00033">
    <property type="entry name" value="CH"/>
    <property type="match status" value="1"/>
</dbReference>
<feature type="domain" description="Calponin-homology (CH)" evidence="5">
    <location>
        <begin position="441"/>
        <end position="563"/>
    </location>
</feature>
<comment type="caution">
    <text evidence="6">The sequence shown here is derived from an EMBL/GenBank/DDBJ whole genome shotgun (WGS) entry which is preliminary data.</text>
</comment>
<accession>A0A843XEP8</accession>
<dbReference type="PANTHER" id="PTHR22706">
    <property type="entry name" value="ASSEMBLY FACTOR FOR SPINDLE MICROTUBULES"/>
    <property type="match status" value="1"/>
</dbReference>
<dbReference type="CDD" id="cd21223">
    <property type="entry name" value="CH_ASPM_rpt1"/>
    <property type="match status" value="1"/>
</dbReference>
<keyword evidence="2" id="KW-0963">Cytoplasm</keyword>
<evidence type="ECO:0000256" key="1">
    <source>
        <dbReference type="ARBA" id="ARBA00004496"/>
    </source>
</evidence>
<dbReference type="PANTHER" id="PTHR22706:SF1">
    <property type="entry name" value="ASSEMBLY FACTOR FOR SPINDLE MICROTUBULES"/>
    <property type="match status" value="1"/>
</dbReference>
<dbReference type="GO" id="GO:0051295">
    <property type="term" value="P:establishment of meiotic spindle localization"/>
    <property type="evidence" value="ECO:0007669"/>
    <property type="project" value="TreeGrafter"/>
</dbReference>
<dbReference type="EMBL" id="NMUH01007733">
    <property type="protein sequence ID" value="MQM17742.1"/>
    <property type="molecule type" value="Genomic_DNA"/>
</dbReference>
<gene>
    <name evidence="6" type="ORF">Taro_050718</name>
</gene>
<dbReference type="Gene3D" id="1.10.418.10">
    <property type="entry name" value="Calponin-like domain"/>
    <property type="match status" value="1"/>
</dbReference>
<sequence>MENRRRPGRGEPPPPPPSPLPSPSLLRDVSNFKTPRPQAPPLRNPPSPCPLFFTASKKTPSSARPSPAASAFRRRSSLAPPSHSKAARRLRALELEQSRSARRAHVRREKALRSFSRSLSAWLNFLFRDPGSCGCNVDAPLWNRAAGGGSGCGKRSSLEGGGNLGVEGAWRWPKRQRGGSCQNAEAMVAPSTSTSSFSSLQVSLKDICSIEDLKERMSAHLSERSCQEVLSIMSQVTKNIDAGRLKMKSHCPLVTDVGLREKATKVLMCYNPTWLRIGLHIIFGGDLLLQSEEGTSASEDQFAKMVIERQFFSHAGLAKSYAYNKLVEGVYKPGYFEALGSIILKRFILLVLLLDKAKGESTLPVKYGIDGVDGGSPLLFGLQSHIKSSQQVIHGKNSSYITVGPRLYLAPMSHPFYVKGRFQISFNQLIFLTVEFLSEVMHGEGDLLAHLVILGCKVSHQQLPLAEYNFYVTNLFEDLQDGVLLCRTIQLLKSDASVLSKLMIPSNTQKKNIQNCNVALQYLKLAGVPLSDEDGVLVVAEDVASGDRELILSLLWNIFVHLQALHGLEIGDC</sequence>
<evidence type="ECO:0000256" key="3">
    <source>
        <dbReference type="ARBA" id="ARBA00022860"/>
    </source>
</evidence>
<evidence type="ECO:0000313" key="6">
    <source>
        <dbReference type="EMBL" id="MQM17742.1"/>
    </source>
</evidence>
<dbReference type="InterPro" id="IPR036872">
    <property type="entry name" value="CH_dom_sf"/>
</dbReference>
<dbReference type="GO" id="GO:0000278">
    <property type="term" value="P:mitotic cell cycle"/>
    <property type="evidence" value="ECO:0007669"/>
    <property type="project" value="TreeGrafter"/>
</dbReference>
<feature type="compositionally biased region" description="Pro residues" evidence="4">
    <location>
        <begin position="37"/>
        <end position="49"/>
    </location>
</feature>
<evidence type="ECO:0000259" key="5">
    <source>
        <dbReference type="PROSITE" id="PS50021"/>
    </source>
</evidence>